<name>A0A1F6FHL8_9BACT</name>
<dbReference type="AlphaFoldDB" id="A0A1F6FHL8"/>
<evidence type="ECO:0008006" key="5">
    <source>
        <dbReference type="Google" id="ProtNLM"/>
    </source>
</evidence>
<dbReference type="Proteomes" id="UP000177325">
    <property type="component" value="Unassembled WGS sequence"/>
</dbReference>
<dbReference type="PANTHER" id="PTHR11927">
    <property type="entry name" value="GALACTOSIDE 2-L-FUCOSYLTRANSFERASE"/>
    <property type="match status" value="1"/>
</dbReference>
<dbReference type="EMBL" id="MFMM01000001">
    <property type="protein sequence ID" value="OGG85354.1"/>
    <property type="molecule type" value="Genomic_DNA"/>
</dbReference>
<keyword evidence="1" id="KW-0328">Glycosyltransferase</keyword>
<dbReference type="CDD" id="cd11301">
    <property type="entry name" value="Fut1_Fut2_like"/>
    <property type="match status" value="1"/>
</dbReference>
<proteinExistence type="predicted"/>
<organism evidence="3 4">
    <name type="scientific">Candidatus Kaiserbacteria bacterium RIFCSPLOWO2_12_FULL_45_26</name>
    <dbReference type="NCBI Taxonomy" id="1798525"/>
    <lineage>
        <taxon>Bacteria</taxon>
        <taxon>Candidatus Kaiseribacteriota</taxon>
    </lineage>
</organism>
<dbReference type="InterPro" id="IPR002516">
    <property type="entry name" value="Glyco_trans_11"/>
</dbReference>
<dbReference type="STRING" id="1798525.A3G90_04875"/>
<dbReference type="Gene3D" id="3.40.50.11350">
    <property type="match status" value="1"/>
</dbReference>
<protein>
    <recommendedName>
        <fullName evidence="5">Glycosyl transferase family 11</fullName>
    </recommendedName>
</protein>
<evidence type="ECO:0000256" key="2">
    <source>
        <dbReference type="ARBA" id="ARBA00022679"/>
    </source>
</evidence>
<dbReference type="GO" id="GO:0008107">
    <property type="term" value="F:galactoside 2-alpha-L-fucosyltransferase activity"/>
    <property type="evidence" value="ECO:0007669"/>
    <property type="project" value="InterPro"/>
</dbReference>
<dbReference type="PANTHER" id="PTHR11927:SF9">
    <property type="entry name" value="L-FUCOSYLTRANSFERASE"/>
    <property type="match status" value="1"/>
</dbReference>
<evidence type="ECO:0000256" key="1">
    <source>
        <dbReference type="ARBA" id="ARBA00022676"/>
    </source>
</evidence>
<sequence length="288" mass="32850">MVIVNLKGGLGNQMFQYALGRHLAEKNNAVLKLDTTSLSKAEEIGNIYRPFDLDAFNIKNEQATPEEIRALQYPYGLISKFINNFKLKILRRTFVEFDEKILELKDNTYLDGYWQSPKYFEAIRNILIAEFTLKSPLSPSSQALQAKILESTSVALHVRHGDYVTNKRVFNENGICSVDYYKQAIDIISSKVTNPTFFVFSDDIAWVKANLPLPTETVFVSGETISAPEELYLMSVCQHNIIANSSFSWWGAWLNQNGDKTVIAPTPWFDTITYDDNLILNSWIQLPK</sequence>
<evidence type="ECO:0000313" key="3">
    <source>
        <dbReference type="EMBL" id="OGG85354.1"/>
    </source>
</evidence>
<dbReference type="GO" id="GO:0016020">
    <property type="term" value="C:membrane"/>
    <property type="evidence" value="ECO:0007669"/>
    <property type="project" value="InterPro"/>
</dbReference>
<dbReference type="GO" id="GO:0005975">
    <property type="term" value="P:carbohydrate metabolic process"/>
    <property type="evidence" value="ECO:0007669"/>
    <property type="project" value="InterPro"/>
</dbReference>
<keyword evidence="2" id="KW-0808">Transferase</keyword>
<evidence type="ECO:0000313" key="4">
    <source>
        <dbReference type="Proteomes" id="UP000177325"/>
    </source>
</evidence>
<comment type="caution">
    <text evidence="3">The sequence shown here is derived from an EMBL/GenBank/DDBJ whole genome shotgun (WGS) entry which is preliminary data.</text>
</comment>
<accession>A0A1F6FHL8</accession>
<reference evidence="3 4" key="1">
    <citation type="journal article" date="2016" name="Nat. Commun.">
        <title>Thousands of microbial genomes shed light on interconnected biogeochemical processes in an aquifer system.</title>
        <authorList>
            <person name="Anantharaman K."/>
            <person name="Brown C.T."/>
            <person name="Hug L.A."/>
            <person name="Sharon I."/>
            <person name="Castelle C.J."/>
            <person name="Probst A.J."/>
            <person name="Thomas B.C."/>
            <person name="Singh A."/>
            <person name="Wilkins M.J."/>
            <person name="Karaoz U."/>
            <person name="Brodie E.L."/>
            <person name="Williams K.H."/>
            <person name="Hubbard S.S."/>
            <person name="Banfield J.F."/>
        </authorList>
    </citation>
    <scope>NUCLEOTIDE SEQUENCE [LARGE SCALE GENOMIC DNA]</scope>
</reference>
<gene>
    <name evidence="3" type="ORF">A3G90_04875</name>
</gene>
<dbReference type="Pfam" id="PF01531">
    <property type="entry name" value="Glyco_transf_11"/>
    <property type="match status" value="1"/>
</dbReference>